<dbReference type="RefSeq" id="WP_190607396.1">
    <property type="nucleotide sequence ID" value="NZ_CP021056.1"/>
</dbReference>
<dbReference type="Pfam" id="PF11583">
    <property type="entry name" value="AurF"/>
    <property type="match status" value="1"/>
</dbReference>
<reference evidence="1" key="1">
    <citation type="submission" date="2017-04" db="EMBL/GenBank/DDBJ databases">
        <title>Genome deletions in a multicellular cyanobacterial endosymbiont for morphological adaptation in marine diatoms.</title>
        <authorList>
            <person name="Wang Y."/>
            <person name="Gao H."/>
            <person name="Li R."/>
            <person name="Xu X."/>
        </authorList>
    </citation>
    <scope>NUCLEOTIDE SEQUENCE</scope>
    <source>
        <strain evidence="1">FACHB 800</strain>
    </source>
</reference>
<dbReference type="GO" id="GO:0016491">
    <property type="term" value="F:oxidoreductase activity"/>
    <property type="evidence" value="ECO:0007669"/>
    <property type="project" value="InterPro"/>
</dbReference>
<dbReference type="InterPro" id="IPR025859">
    <property type="entry name" value="AurF/CmlI"/>
</dbReference>
<evidence type="ECO:0000313" key="2">
    <source>
        <dbReference type="Proteomes" id="UP000683511"/>
    </source>
</evidence>
<keyword evidence="2" id="KW-1185">Reference proteome</keyword>
<dbReference type="KEGG" id="rsin:B6N60_02889"/>
<evidence type="ECO:0000313" key="1">
    <source>
        <dbReference type="EMBL" id="QXE24185.1"/>
    </source>
</evidence>
<dbReference type="EMBL" id="CP021056">
    <property type="protein sequence ID" value="QXE24185.1"/>
    <property type="molecule type" value="Genomic_DNA"/>
</dbReference>
<protein>
    <recommendedName>
        <fullName evidence="3">p-aminobenzoate N-oxygenase AurF</fullName>
    </recommendedName>
</protein>
<accession>A0A975T940</accession>
<dbReference type="AlphaFoldDB" id="A0A975T940"/>
<organism evidence="1 2">
    <name type="scientific">Richelia sinica FACHB-800</name>
    <dbReference type="NCBI Taxonomy" id="1357546"/>
    <lineage>
        <taxon>Bacteria</taxon>
        <taxon>Bacillati</taxon>
        <taxon>Cyanobacteriota</taxon>
        <taxon>Cyanophyceae</taxon>
        <taxon>Nostocales</taxon>
        <taxon>Nostocaceae</taxon>
        <taxon>Richelia</taxon>
    </lineage>
</organism>
<name>A0A975T940_9NOST</name>
<proteinExistence type="predicted"/>
<gene>
    <name evidence="1" type="ORF">B6N60_02889</name>
</gene>
<evidence type="ECO:0008006" key="3">
    <source>
        <dbReference type="Google" id="ProtNLM"/>
    </source>
</evidence>
<sequence>MLTLTQDLNSKKTLIKNYRSPFKRWNEISWIRTKPIRNGEISGLPFSPELVPLAAHQTIATNENYWLKVLAYRLLAHLQFTTLLELNHVNPVCSSLAQGRAPVSLTNEQQNDALRIYCDEGGHALFVEMLSTKVETTFNLDYSVIGRPQFERTLERLISEYQSRISPQLIKLFFVTISETLVTKVLHDVPSDPRVASVVRDVIGDHAADEALHSAYFRNLFPLLWHNLSPYEQEEMGQLLPQLVWAFLGPDRQYEYNLLRHLGFNREEAEGILQEVYVSSEVAAGVKQAAAPTIKMFDSAGVFSLFSVQQAFADCELV</sequence>
<dbReference type="Proteomes" id="UP000683511">
    <property type="component" value="Chromosome"/>
</dbReference>
<dbReference type="InterPro" id="IPR012348">
    <property type="entry name" value="RNR-like"/>
</dbReference>
<dbReference type="Gene3D" id="1.10.620.20">
    <property type="entry name" value="Ribonucleotide Reductase, subunit A"/>
    <property type="match status" value="1"/>
</dbReference>